<evidence type="ECO:0000313" key="1">
    <source>
        <dbReference type="EMBL" id="GAG24828.1"/>
    </source>
</evidence>
<organism evidence="1">
    <name type="scientific">marine sediment metagenome</name>
    <dbReference type="NCBI Taxonomy" id="412755"/>
    <lineage>
        <taxon>unclassified sequences</taxon>
        <taxon>metagenomes</taxon>
        <taxon>ecological metagenomes</taxon>
    </lineage>
</organism>
<proteinExistence type="predicted"/>
<feature type="non-terminal residue" evidence="1">
    <location>
        <position position="1"/>
    </location>
</feature>
<comment type="caution">
    <text evidence="1">The sequence shown here is derived from an EMBL/GenBank/DDBJ whole genome shotgun (WGS) entry which is preliminary data.</text>
</comment>
<dbReference type="AlphaFoldDB" id="X0WJY4"/>
<protein>
    <submittedName>
        <fullName evidence="1">Uncharacterized protein</fullName>
    </submittedName>
</protein>
<gene>
    <name evidence="1" type="ORF">S01H1_49761</name>
</gene>
<accession>X0WJY4</accession>
<sequence>NTRYNIIITSGDDGNIVTYIAEWYEHTNKN</sequence>
<reference evidence="1" key="1">
    <citation type="journal article" date="2014" name="Front. Microbiol.">
        <title>High frequency of phylogenetically diverse reductive dehalogenase-homologous genes in deep subseafloor sedimentary metagenomes.</title>
        <authorList>
            <person name="Kawai M."/>
            <person name="Futagami T."/>
            <person name="Toyoda A."/>
            <person name="Takaki Y."/>
            <person name="Nishi S."/>
            <person name="Hori S."/>
            <person name="Arai W."/>
            <person name="Tsubouchi T."/>
            <person name="Morono Y."/>
            <person name="Uchiyama I."/>
            <person name="Ito T."/>
            <person name="Fujiyama A."/>
            <person name="Inagaki F."/>
            <person name="Takami H."/>
        </authorList>
    </citation>
    <scope>NUCLEOTIDE SEQUENCE</scope>
    <source>
        <strain evidence="1">Expedition CK06-06</strain>
    </source>
</reference>
<name>X0WJY4_9ZZZZ</name>
<dbReference type="EMBL" id="BARS01032028">
    <property type="protein sequence ID" value="GAG24828.1"/>
    <property type="molecule type" value="Genomic_DNA"/>
</dbReference>